<proteinExistence type="predicted"/>
<evidence type="ECO:0000313" key="2">
    <source>
        <dbReference type="Proteomes" id="UP000077266"/>
    </source>
</evidence>
<keyword evidence="2" id="KW-1185">Reference proteome</keyword>
<evidence type="ECO:0000313" key="1">
    <source>
        <dbReference type="EMBL" id="KZV92351.1"/>
    </source>
</evidence>
<dbReference type="Proteomes" id="UP000077266">
    <property type="component" value="Unassembled WGS sequence"/>
</dbReference>
<dbReference type="EMBL" id="KV426010">
    <property type="protein sequence ID" value="KZV92351.1"/>
    <property type="molecule type" value="Genomic_DNA"/>
</dbReference>
<accession>A0A165HRB0</accession>
<sequence>MIVACRWTSRVTAGVFGSSARILLRARDMFPGRVAQRPHEAPESETNEIEAKQSPKSRVVVASFLRRCASVRHVDLSEPFDGLYRAVRLRVCGQLERRARTVLPRHFPAFLRAPESWASTSQKSLLHVWTSRGATCSHERRSSVATTFAQDDVDRCKGFW</sequence>
<name>A0A165HRB0_EXIGL</name>
<reference evidence="1 2" key="1">
    <citation type="journal article" date="2016" name="Mol. Biol. Evol.">
        <title>Comparative Genomics of Early-Diverging Mushroom-Forming Fungi Provides Insights into the Origins of Lignocellulose Decay Capabilities.</title>
        <authorList>
            <person name="Nagy L.G."/>
            <person name="Riley R."/>
            <person name="Tritt A."/>
            <person name="Adam C."/>
            <person name="Daum C."/>
            <person name="Floudas D."/>
            <person name="Sun H."/>
            <person name="Yadav J.S."/>
            <person name="Pangilinan J."/>
            <person name="Larsson K.H."/>
            <person name="Matsuura K."/>
            <person name="Barry K."/>
            <person name="Labutti K."/>
            <person name="Kuo R."/>
            <person name="Ohm R.A."/>
            <person name="Bhattacharya S.S."/>
            <person name="Shirouzu T."/>
            <person name="Yoshinaga Y."/>
            <person name="Martin F.M."/>
            <person name="Grigoriev I.V."/>
            <person name="Hibbett D.S."/>
        </authorList>
    </citation>
    <scope>NUCLEOTIDE SEQUENCE [LARGE SCALE GENOMIC DNA]</scope>
    <source>
        <strain evidence="1 2">HHB12029</strain>
    </source>
</reference>
<protein>
    <submittedName>
        <fullName evidence="1">Uncharacterized protein</fullName>
    </submittedName>
</protein>
<dbReference type="InParanoid" id="A0A165HRB0"/>
<gene>
    <name evidence="1" type="ORF">EXIGLDRAFT_76670</name>
</gene>
<organism evidence="1 2">
    <name type="scientific">Exidia glandulosa HHB12029</name>
    <dbReference type="NCBI Taxonomy" id="1314781"/>
    <lineage>
        <taxon>Eukaryota</taxon>
        <taxon>Fungi</taxon>
        <taxon>Dikarya</taxon>
        <taxon>Basidiomycota</taxon>
        <taxon>Agaricomycotina</taxon>
        <taxon>Agaricomycetes</taxon>
        <taxon>Auriculariales</taxon>
        <taxon>Exidiaceae</taxon>
        <taxon>Exidia</taxon>
    </lineage>
</organism>
<dbReference type="AlphaFoldDB" id="A0A165HRB0"/>